<keyword evidence="2" id="KW-0378">Hydrolase</keyword>
<dbReference type="InterPro" id="IPR003615">
    <property type="entry name" value="HNH_nuc"/>
</dbReference>
<keyword evidence="3" id="KW-1185">Reference proteome</keyword>
<dbReference type="SMART" id="SM00507">
    <property type="entry name" value="HNHc"/>
    <property type="match status" value="1"/>
</dbReference>
<organism evidence="2 3">
    <name type="scientific">Methylomonas defluvii</name>
    <dbReference type="NCBI Taxonomy" id="3045149"/>
    <lineage>
        <taxon>Bacteria</taxon>
        <taxon>Pseudomonadati</taxon>
        <taxon>Pseudomonadota</taxon>
        <taxon>Gammaproteobacteria</taxon>
        <taxon>Methylococcales</taxon>
        <taxon>Methylococcaceae</taxon>
        <taxon>Methylomonas</taxon>
    </lineage>
</organism>
<evidence type="ECO:0000313" key="3">
    <source>
        <dbReference type="Proteomes" id="UP001284537"/>
    </source>
</evidence>
<keyword evidence="2" id="KW-0255">Endonuclease</keyword>
<evidence type="ECO:0000313" key="2">
    <source>
        <dbReference type="EMBL" id="MDX8125660.1"/>
    </source>
</evidence>
<dbReference type="EMBL" id="JAXARY010000001">
    <property type="protein sequence ID" value="MDX8125660.1"/>
    <property type="molecule type" value="Genomic_DNA"/>
</dbReference>
<dbReference type="GO" id="GO:0004519">
    <property type="term" value="F:endonuclease activity"/>
    <property type="evidence" value="ECO:0007669"/>
    <property type="project" value="UniProtKB-KW"/>
</dbReference>
<proteinExistence type="predicted"/>
<dbReference type="PANTHER" id="PTHR33877">
    <property type="entry name" value="SLL1193 PROTEIN"/>
    <property type="match status" value="1"/>
</dbReference>
<evidence type="ECO:0000259" key="1">
    <source>
        <dbReference type="SMART" id="SM00507"/>
    </source>
</evidence>
<dbReference type="PANTHER" id="PTHR33877:SF1">
    <property type="entry name" value="TYPE IV METHYL-DIRECTED RESTRICTION ENZYME ECOKMCRA"/>
    <property type="match status" value="1"/>
</dbReference>
<gene>
    <name evidence="2" type="ORF">QLH52_00035</name>
</gene>
<sequence length="296" mass="33698">MNKFLIDRLPDHQEETLLSEIRRVADLIDSEFITISEFDQHARISASGLGQRFGSWSKALQKAGLSHRFCRPTKYFSDEELIEKLQQIATQTCKPYVTKTEFSEHTGIDTTSFLRRFGSWRAALEKAGLQQTPGGKRYTYEECMENLLKVWTHLGRPPEYLEMKALPSTVGPKAYITRWKSWNKALHAFVDKVNSDEPDDPLVSESVKPDTIQAISQKTKSRNSDVDKREIKLGLRYRVLKRDNFKCVLCGRSPAMTPGLELHVDHIRPFSKGGKTVEENLRSTCFACNIGKGASI</sequence>
<feature type="domain" description="HNH nuclease" evidence="1">
    <location>
        <begin position="234"/>
        <end position="290"/>
    </location>
</feature>
<dbReference type="Pfam" id="PF18780">
    <property type="entry name" value="HNH_repeat"/>
    <property type="match status" value="3"/>
</dbReference>
<dbReference type="InterPro" id="IPR052892">
    <property type="entry name" value="NA-targeting_endonuclease"/>
</dbReference>
<dbReference type="RefSeq" id="WP_319960136.1">
    <property type="nucleotide sequence ID" value="NZ_JAXARY010000001.1"/>
</dbReference>
<name>A0ABU4U8B0_9GAMM</name>
<reference evidence="2 3" key="1">
    <citation type="submission" date="2023-11" db="EMBL/GenBank/DDBJ databases">
        <authorList>
            <person name="Ouyang M.-Y."/>
        </authorList>
    </citation>
    <scope>NUCLEOTIDE SEQUENCE [LARGE SCALE GENOMIC DNA]</scope>
    <source>
        <strain evidence="2 3">OY6</strain>
    </source>
</reference>
<accession>A0ABU4U8B0</accession>
<dbReference type="Pfam" id="PF01844">
    <property type="entry name" value="HNH"/>
    <property type="match status" value="1"/>
</dbReference>
<dbReference type="CDD" id="cd00085">
    <property type="entry name" value="HNHc"/>
    <property type="match status" value="1"/>
</dbReference>
<dbReference type="Proteomes" id="UP001284537">
    <property type="component" value="Unassembled WGS sequence"/>
</dbReference>
<keyword evidence="2" id="KW-0540">Nuclease</keyword>
<comment type="caution">
    <text evidence="2">The sequence shown here is derived from an EMBL/GenBank/DDBJ whole genome shotgun (WGS) entry which is preliminary data.</text>
</comment>
<protein>
    <submittedName>
        <fullName evidence="2">HNH endonuclease</fullName>
    </submittedName>
</protein>
<dbReference type="Gene3D" id="1.10.30.50">
    <property type="match status" value="1"/>
</dbReference>
<dbReference type="InterPro" id="IPR041025">
    <property type="entry name" value="HNH_repeat"/>
</dbReference>
<dbReference type="InterPro" id="IPR002711">
    <property type="entry name" value="HNH"/>
</dbReference>